<name>A0A9W7DDF2_AMBMO</name>
<dbReference type="InterPro" id="IPR009091">
    <property type="entry name" value="RCC1/BLIP-II"/>
</dbReference>
<dbReference type="Gene3D" id="2.130.10.30">
    <property type="entry name" value="Regulator of chromosome condensation 1/beta-lactamase-inhibitor protein II"/>
    <property type="match status" value="1"/>
</dbReference>
<keyword evidence="3" id="KW-1185">Reference proteome</keyword>
<comment type="caution">
    <text evidence="2">The sequence shown here is derived from an EMBL/GenBank/DDBJ whole genome shotgun (WGS) entry which is preliminary data.</text>
</comment>
<dbReference type="OrthoDB" id="5370059at2759"/>
<dbReference type="PANTHER" id="PTHR45982:SF1">
    <property type="entry name" value="REGULATOR OF CHROMOSOME CONDENSATION"/>
    <property type="match status" value="1"/>
</dbReference>
<dbReference type="Pfam" id="PF13540">
    <property type="entry name" value="RCC1_2"/>
    <property type="match status" value="1"/>
</dbReference>
<reference evidence="2" key="1">
    <citation type="submission" date="2023-04" db="EMBL/GenBank/DDBJ databases">
        <title>Ambrosiozyma monospora NBRC 1965.</title>
        <authorList>
            <person name="Ichikawa N."/>
            <person name="Sato H."/>
            <person name="Tonouchi N."/>
        </authorList>
    </citation>
    <scope>NUCLEOTIDE SEQUENCE</scope>
    <source>
        <strain evidence="2">NBRC 1965</strain>
    </source>
</reference>
<dbReference type="PROSITE" id="PS50012">
    <property type="entry name" value="RCC1_3"/>
    <property type="match status" value="1"/>
</dbReference>
<gene>
    <name evidence="2" type="ORF">Amon01_000020300</name>
</gene>
<evidence type="ECO:0000313" key="2">
    <source>
        <dbReference type="EMBL" id="GMG19095.1"/>
    </source>
</evidence>
<dbReference type="SUPFAM" id="SSF50985">
    <property type="entry name" value="RCC1/BLIP-II"/>
    <property type="match status" value="1"/>
</dbReference>
<dbReference type="InterPro" id="IPR051553">
    <property type="entry name" value="Ran_GTPase-activating"/>
</dbReference>
<dbReference type="InterPro" id="IPR000408">
    <property type="entry name" value="Reg_chr_condens"/>
</dbReference>
<dbReference type="EMBL" id="BSXU01000062">
    <property type="protein sequence ID" value="GMG19095.1"/>
    <property type="molecule type" value="Genomic_DNA"/>
</dbReference>
<organism evidence="2 3">
    <name type="scientific">Ambrosiozyma monospora</name>
    <name type="common">Yeast</name>
    <name type="synonym">Endomycopsis monosporus</name>
    <dbReference type="NCBI Taxonomy" id="43982"/>
    <lineage>
        <taxon>Eukaryota</taxon>
        <taxon>Fungi</taxon>
        <taxon>Dikarya</taxon>
        <taxon>Ascomycota</taxon>
        <taxon>Saccharomycotina</taxon>
        <taxon>Pichiomycetes</taxon>
        <taxon>Pichiales</taxon>
        <taxon>Pichiaceae</taxon>
        <taxon>Ambrosiozyma</taxon>
    </lineage>
</organism>
<protein>
    <submittedName>
        <fullName evidence="2">Unnamed protein product</fullName>
    </submittedName>
</protein>
<evidence type="ECO:0000256" key="1">
    <source>
        <dbReference type="PROSITE-ProRule" id="PRU00235"/>
    </source>
</evidence>
<dbReference type="AlphaFoldDB" id="A0A9W7DDF2"/>
<dbReference type="Pfam" id="PF00415">
    <property type="entry name" value="RCC1"/>
    <property type="match status" value="1"/>
</dbReference>
<feature type="repeat" description="RCC1" evidence="1">
    <location>
        <begin position="220"/>
        <end position="277"/>
    </location>
</feature>
<sequence>MGTQSYTVLSCGSNGSYQLGQNNNEDTNILKPCLFQIPTNDDESQPPQFQTTIPYKPVKIVCGGNHTGVLFANGDLYMCGQNNKYQQFSSNTGKPHAETPINATLSPSETHNSVPVFQIVSAFAGKVKDAIAGWEFTVVVTTSDEIYACGYGPNGELGSGKHQFDCTRKESENFKESGTANDDNGNGTARFVKIEGINNQSGVKSIKASIHSVVVLFNDGQLWCWGNNKKGQLIDNPDKDRALKILWEPRRICEFDDDCEVVDFGLGRDFSVFVVKESKESKDSEFLKFVFKGKDNFQIGEILKLLNARTESPINHNPTTSTCDITLVCPNFESCESMWSSTHILYRTQDNDMKIKSIGNDSHGQLFPQNNKEFYKSDRSHVVL</sequence>
<dbReference type="PANTHER" id="PTHR45982">
    <property type="entry name" value="REGULATOR OF CHROMOSOME CONDENSATION"/>
    <property type="match status" value="1"/>
</dbReference>
<dbReference type="Proteomes" id="UP001165063">
    <property type="component" value="Unassembled WGS sequence"/>
</dbReference>
<proteinExistence type="predicted"/>
<evidence type="ECO:0000313" key="3">
    <source>
        <dbReference type="Proteomes" id="UP001165063"/>
    </source>
</evidence>
<accession>A0A9W7DDF2</accession>